<dbReference type="PROSITE" id="PS50076">
    <property type="entry name" value="DNAJ_2"/>
    <property type="match status" value="1"/>
</dbReference>
<dbReference type="PROSITE" id="PS00636">
    <property type="entry name" value="DNAJ_1"/>
    <property type="match status" value="1"/>
</dbReference>
<dbReference type="Pfam" id="PF00226">
    <property type="entry name" value="DnaJ"/>
    <property type="match status" value="1"/>
</dbReference>
<feature type="domain" description="J" evidence="2">
    <location>
        <begin position="19"/>
        <end position="90"/>
    </location>
</feature>
<keyword evidence="4" id="KW-1185">Reference proteome</keyword>
<dbReference type="SMART" id="SM00271">
    <property type="entry name" value="DnaJ"/>
    <property type="match status" value="1"/>
</dbReference>
<dbReference type="SUPFAM" id="SSF46565">
    <property type="entry name" value="Chaperone J-domain"/>
    <property type="match status" value="1"/>
</dbReference>
<dbReference type="InterPro" id="IPR036869">
    <property type="entry name" value="J_dom_sf"/>
</dbReference>
<dbReference type="PRINTS" id="PR00625">
    <property type="entry name" value="JDOMAIN"/>
</dbReference>
<evidence type="ECO:0000313" key="3">
    <source>
        <dbReference type="EMBL" id="KAL0521957.1"/>
    </source>
</evidence>
<dbReference type="CDD" id="cd06257">
    <property type="entry name" value="DnaJ"/>
    <property type="match status" value="1"/>
</dbReference>
<gene>
    <name evidence="3" type="ORF">Q4I28_005321</name>
</gene>
<evidence type="ECO:0000256" key="1">
    <source>
        <dbReference type="SAM" id="MobiDB-lite"/>
    </source>
</evidence>
<dbReference type="InterPro" id="IPR001623">
    <property type="entry name" value="DnaJ_domain"/>
</dbReference>
<protein>
    <submittedName>
        <fullName evidence="3">DnaJ domain containing protein</fullName>
    </submittedName>
</protein>
<accession>A0AAW3BIY9</accession>
<dbReference type="InterPro" id="IPR018253">
    <property type="entry name" value="DnaJ_domain_CS"/>
</dbReference>
<name>A0AAW3BIY9_9TRYP</name>
<dbReference type="PANTHER" id="PTHR44743:SF10">
    <property type="entry name" value="J DOMAIN-CONTAINING PROTEIN"/>
    <property type="match status" value="1"/>
</dbReference>
<proteinExistence type="predicted"/>
<dbReference type="PANTHER" id="PTHR44743">
    <property type="entry name" value="PUTATIVE, EXPRESSED-RELATED"/>
    <property type="match status" value="1"/>
</dbReference>
<dbReference type="Gene3D" id="1.10.287.110">
    <property type="entry name" value="DnaJ domain"/>
    <property type="match status" value="1"/>
</dbReference>
<feature type="compositionally biased region" description="Low complexity" evidence="1">
    <location>
        <begin position="176"/>
        <end position="185"/>
    </location>
</feature>
<dbReference type="AlphaFoldDB" id="A0AAW3BIY9"/>
<evidence type="ECO:0000313" key="4">
    <source>
        <dbReference type="Proteomes" id="UP001501274"/>
    </source>
</evidence>
<organism evidence="3 4">
    <name type="scientific">Leishmania naiffi</name>
    <dbReference type="NCBI Taxonomy" id="5678"/>
    <lineage>
        <taxon>Eukaryota</taxon>
        <taxon>Discoba</taxon>
        <taxon>Euglenozoa</taxon>
        <taxon>Kinetoplastea</taxon>
        <taxon>Metakinetoplastina</taxon>
        <taxon>Trypanosomatida</taxon>
        <taxon>Trypanosomatidae</taxon>
        <taxon>Leishmaniinae</taxon>
        <taxon>Leishmania</taxon>
        <taxon>Leishmania naiffi species complex</taxon>
    </lineage>
</organism>
<sequence length="452" mass="49248">MAAENTKLNKMHSKASAPPHYECLGVDPSINAVDLARHYKKLSLQLHPDRAAYRNDTDNEMHVRARYQRITEAYAVLSDPERRSAYDARHGVNFRSRLVHLQTAIGQHNTMTMQRTAKGQKTADLASSSSSLTHPCATRHPSAAPQKHSAEDSDDDEDYAPNEVSVPLRGARHQGSSNVSPSEGSSYEEGDCVARLFSLHLRRGAEAAPQTCNGIPVTQYQALTLTRAFSSPESPYARTWGLIVEKNELVGLEDEYPEELGSITGLAAVPFPSVVHQIDGTVVLPTTDLSLLLSRLYDAECARRSAANAATSHTAPTSNNTHFCESEKLCEAPVEASTASLPSSSREHLHLVLAYSTVAYDLVGEVHLLGDDDVIGRLVPSCCGVPQLRLLMPDATVLSVNGTQVRSATELRTALRAAVLDDEDEDEDAMQAVKRARTSRAVVVEFCQLPFL</sequence>
<evidence type="ECO:0000259" key="2">
    <source>
        <dbReference type="PROSITE" id="PS50076"/>
    </source>
</evidence>
<dbReference type="Proteomes" id="UP001501274">
    <property type="component" value="Unassembled WGS sequence"/>
</dbReference>
<comment type="caution">
    <text evidence="3">The sequence shown here is derived from an EMBL/GenBank/DDBJ whole genome shotgun (WGS) entry which is preliminary data.</text>
</comment>
<feature type="region of interest" description="Disordered" evidence="1">
    <location>
        <begin position="111"/>
        <end position="186"/>
    </location>
</feature>
<dbReference type="EMBL" id="JBAMZN010000030">
    <property type="protein sequence ID" value="KAL0521957.1"/>
    <property type="molecule type" value="Genomic_DNA"/>
</dbReference>
<reference evidence="3 4" key="1">
    <citation type="submission" date="2024-02" db="EMBL/GenBank/DDBJ databases">
        <title>FIRST GENOME SEQUENCES OF Leishmania (Viannia) shawi, Leishmania (Viannia) lindenbergi AND Leishmania (Viannia) utingensis.</title>
        <authorList>
            <person name="Resadore F."/>
            <person name="Custodio M.G.F."/>
            <person name="Boite M.C."/>
            <person name="Cupolillo E."/>
            <person name="Ferreira G.E.M."/>
        </authorList>
    </citation>
    <scope>NUCLEOTIDE SEQUENCE [LARGE SCALE GENOMIC DNA]</scope>
    <source>
        <strain evidence="3 4">MDAS/BR/1979/M5533</strain>
    </source>
</reference>